<evidence type="ECO:0000313" key="3">
    <source>
        <dbReference type="Proteomes" id="UP001524478"/>
    </source>
</evidence>
<evidence type="ECO:0000259" key="1">
    <source>
        <dbReference type="Pfam" id="PF19789"/>
    </source>
</evidence>
<dbReference type="Pfam" id="PF19789">
    <property type="entry name" value="DUF6273"/>
    <property type="match status" value="1"/>
</dbReference>
<feature type="domain" description="DUF6273" evidence="1">
    <location>
        <begin position="76"/>
        <end position="237"/>
    </location>
</feature>
<dbReference type="RefSeq" id="WP_256312446.1">
    <property type="nucleotide sequence ID" value="NZ_JANGAC010000016.1"/>
</dbReference>
<reference evidence="2 3" key="1">
    <citation type="submission" date="2022-06" db="EMBL/GenBank/DDBJ databases">
        <title>Isolation of gut microbiota from human fecal samples.</title>
        <authorList>
            <person name="Pamer E.G."/>
            <person name="Barat B."/>
            <person name="Waligurski E."/>
            <person name="Medina S."/>
            <person name="Paddock L."/>
            <person name="Mostad J."/>
        </authorList>
    </citation>
    <scope>NUCLEOTIDE SEQUENCE [LARGE SCALE GENOMIC DNA]</scope>
    <source>
        <strain evidence="2 3">DFI.7.95</strain>
    </source>
</reference>
<protein>
    <submittedName>
        <fullName evidence="2">DUF6273 domain-containing protein</fullName>
    </submittedName>
</protein>
<organism evidence="2 3">
    <name type="scientific">Tissierella carlieri</name>
    <dbReference type="NCBI Taxonomy" id="689904"/>
    <lineage>
        <taxon>Bacteria</taxon>
        <taxon>Bacillati</taxon>
        <taxon>Bacillota</taxon>
        <taxon>Tissierellia</taxon>
        <taxon>Tissierellales</taxon>
        <taxon>Tissierellaceae</taxon>
        <taxon>Tissierella</taxon>
    </lineage>
</organism>
<dbReference type="InterPro" id="IPR046240">
    <property type="entry name" value="DUF6273"/>
</dbReference>
<evidence type="ECO:0000313" key="2">
    <source>
        <dbReference type="EMBL" id="MCQ4924856.1"/>
    </source>
</evidence>
<name>A0ABT1SEH6_9FIRM</name>
<sequence>MRKNFNKYSKFNKYISFCLAIMTIFSSLVLAFPEKSYAAPVKLSSLPTGTLIYEDGPRGEEWVIVAKNHRNYPSNSVTLTTTDIIDKYDHVKGNYETSNARKYLNETFYSYLYDGFRNAILLTTLENKDNSWRSYTTQDYVFIPSSTEMGWTSSRTESQSIIAPVGYDWGYFSSNSSRRVDLRGERYDSWEGFSYYLVRNTLDSVGSTWDVMFDGRYGHLQSGALGQVGIRPAVNLSGDTYVELIGSGRYQVVSNLPPTMQGLTSPTSSSTHSGTTMNIAGTIKDTNSGDLLTVYYRVDGYNGQAGKLLHAVYANGSNQSFSVNADISSLSGGAHTLYVWVTDDKGGKSAEMSRVFYVNKAPTMPSLTQPIANSFQSQLTMNVAGTARDTDVGNTLSIYARVNGATGQAGTLIHTLTANGSNQAFSGYVNISALPTGSHTVYTWVQDNHGSKSTEIARTFIVNKIPVLTGVDIENKETYYMQDTYITINGNVQDADNDPVTIEYSYNNGAWQTLLNVGNDNALPAITGTSSTKSFRGRIKIPTTVAGNIPVKIRANDSKVASSEVNLSATVKSPATLINEAAAKLTPRTDKDTSSDSRILITNTNTTFNTGDIKTQAITDKLPKISDGLFYIGNTNIPLTSTFGNENYSIDKDLTRIRDYAQGRLNQAVDFGDKYTYPNDIHNPFSMNIPQNISFGIIFRDLEKDYRDKTYEDKESYFTTPNMEQENEPLWKEGTLAVKFVHHPNTLDNPVVKKTTTNGTHPTEQWIPITSPEEATEIFGLTSTYNETTKTWSKDKRGTWDIYFRAKDDLGREIFEKEGTGRGSFTIHNPPNALVEEIVNNSSTLTLSAKDSFDLDYQFSAPNNGIYKYQWYYQFNNTGVWEAFNEAGGTWYSYSADGTNPFFKRLNINKSHSYYQQKILSSSNPTFDYGLLVTDYDGATGFISGKQLNETPPTPIINISGSPIYTGRLGSDILTVKFTGMPKTKIFNYAYSLNFSSVNNNFNTTSLAGTSDTQPADVIFNRNTLKNSGDTTRLASLNLNNNATASTHDIQFKQVEIENMWLADVSLSDKIEGNFLKSEYKIDTVKENDEFLLVVETKNDIDRHAMKAWYNTTANPQPRPTDSYTHLLDRVKDGLWVIKLKAPQAKDGLLKVPIYIEIRNKDDDLITYDANDTLRNGVFKEIPVLSTPVSELRVETRYYRDGEINHDNRKDISRVIPNYTYEGERVFLASYEKGTQNIITIPRNEGLNRLTNWYLNNELKGSVTSNDTNTQKHEVDQGFMTTSKYLLKQETIEYKIDSTEKGAISHEVADRLEVIPVTIIGKDVKATISDTIYINAEVNGLVKPSDAKVYSHIKYKDGEEITVELMQSDVIENIFVSEPFVVPNKEGIHTIDYIVESKRSGEEDETMHILATDKDKKFQIVPVILEVSDTEVYATYREKLKIKAINLPDNWLVKANLVIGEENPIENLAKNIYPNNSFSKVEDNYFELDMSRYAPIIKDAGKIVNRYSWNVEYEILTGKGEEFTPKLVDSGGNEILSSKFTIITPSIGEIGTVDEIKPHELLNLNAKTIEYYKGDDKFRLEAIVFKESDNVLYPFYDMSEGGFDDWYIRLDKTHPDGREVISNKAGDYTVVYKLLSNSPYVEGLADELIHEKEKPVKILGWLNNLEIQEVLSHGYVYIDGNMISIDGFTRALIPHKEYRYTIESSINIDEVAFKFYENAAMKDMRFIEHDEENNVYRWEATVLSPETLNISSLKGELTDTFKEVIGRAEFTGKTKDNKDISTGNDFMIDTVNYANQDMRIMIDIGNVTAANNLEKTINKDNSARYPYDRTVNAVAAGDNLYLRGLNFKTNVPLHEVVVAYGSNNITLAPEQFEVRETDMIEYGYTETYYSYMMKDEEAIELFRLSDNEPDGDKNISITVKTINGAYRTKQMPIRVYTPIWVDLLDGGVYSVRGKDAEKGNPISINDVIQAEIDPGNDNFATIITDNDNEFKARTSIYTNKLTIDFRVKMEVPYTKIDGSKGYKFESKPVRLNINRNSSYSITNDSGQNITSLFTINDVDVALNDTYIDWYANIKIAGGDFYVDETIDTIKFTGYDINGKVYNYTDTNPDGTQTTYKHKEGPVYIDENPQILTVKALGIFLDEFNMIYTADIGWKNTYYSSGNVFKSVRHGLDNMPVNNIKSGYNVYYIIRSKGLKADDNVEVDISYSKSVKGLVPGLHSKRKFRAMTESERVKYKLTDITTNSTEILWILDYTIPIEAPTDTIVDFKIKGYKKGYSPSSGFDFNSKYKKTPLNVIRTKGNIREDIGTGGSH</sequence>
<gene>
    <name evidence="2" type="ORF">NE686_17270</name>
</gene>
<dbReference type="Proteomes" id="UP001524478">
    <property type="component" value="Unassembled WGS sequence"/>
</dbReference>
<keyword evidence="3" id="KW-1185">Reference proteome</keyword>
<dbReference type="EMBL" id="JANGAC010000016">
    <property type="protein sequence ID" value="MCQ4924856.1"/>
    <property type="molecule type" value="Genomic_DNA"/>
</dbReference>
<proteinExistence type="predicted"/>
<comment type="caution">
    <text evidence="2">The sequence shown here is derived from an EMBL/GenBank/DDBJ whole genome shotgun (WGS) entry which is preliminary data.</text>
</comment>
<accession>A0ABT1SEH6</accession>